<evidence type="ECO:0000313" key="5">
    <source>
        <dbReference type="Proteomes" id="UP001433268"/>
    </source>
</evidence>
<comment type="caution">
    <text evidence="4">The sequence shown here is derived from an EMBL/GenBank/DDBJ whole genome shotgun (WGS) entry which is preliminary data.</text>
</comment>
<reference evidence="4 5" key="1">
    <citation type="submission" date="2023-01" db="EMBL/GenBank/DDBJ databases">
        <title>Analysis of 21 Apiospora genomes using comparative genomics revels a genus with tremendous synthesis potential of carbohydrate active enzymes and secondary metabolites.</title>
        <authorList>
            <person name="Sorensen T."/>
        </authorList>
    </citation>
    <scope>NUCLEOTIDE SEQUENCE [LARGE SCALE GENOMIC DNA]</scope>
    <source>
        <strain evidence="4 5">CBS 114990</strain>
    </source>
</reference>
<keyword evidence="1" id="KW-0479">Metal-binding</keyword>
<keyword evidence="1" id="KW-0863">Zinc-finger</keyword>
<dbReference type="InterPro" id="IPR013083">
    <property type="entry name" value="Znf_RING/FYVE/PHD"/>
</dbReference>
<dbReference type="RefSeq" id="XP_066661196.1">
    <property type="nucleotide sequence ID" value="XM_066819008.1"/>
</dbReference>
<dbReference type="PANTHER" id="PTHR22765:SF416">
    <property type="entry name" value="E3 UBIQUITIN-PROTEIN LIGASE GODZILLA"/>
    <property type="match status" value="1"/>
</dbReference>
<gene>
    <name evidence="4" type="ORF">PG997_014694</name>
</gene>
<keyword evidence="5" id="KW-1185">Reference proteome</keyword>
<protein>
    <recommendedName>
        <fullName evidence="3">RING-type domain-containing protein</fullName>
    </recommendedName>
</protein>
<feature type="transmembrane region" description="Helical" evidence="2">
    <location>
        <begin position="7"/>
        <end position="26"/>
    </location>
</feature>
<dbReference type="GeneID" id="92052068"/>
<keyword evidence="2" id="KW-0812">Transmembrane</keyword>
<proteinExistence type="predicted"/>
<sequence>MALSEEISLILSAVIRLLGSFGLPYADNVAAYGPPSAYFLAGNLAGGHHVFSPTFVEHNGSPPGHQTTRIIAVSVSVSLIVVSLFAIILFGHRMKSSRQPPRRQRAVPARKVRPEQALGQKAVDHIPIIKYHADTLSPPPPLNHKKSTHSLWPGTNQTPQPREALSTRLWHMIRWRRPDEEEVEDEKWRPSACSICTEDFCPGDKLRKLPCGHLFHPACLDPWLCEQSRTCPLCRIDLEAQAILVTMSKPAAARIARMIQSPV</sequence>
<dbReference type="InterPro" id="IPR001841">
    <property type="entry name" value="Znf_RING"/>
</dbReference>
<dbReference type="SUPFAM" id="SSF57850">
    <property type="entry name" value="RING/U-box"/>
    <property type="match status" value="1"/>
</dbReference>
<feature type="transmembrane region" description="Helical" evidence="2">
    <location>
        <begin position="70"/>
        <end position="90"/>
    </location>
</feature>
<evidence type="ECO:0000313" key="4">
    <source>
        <dbReference type="EMBL" id="KAK8062597.1"/>
    </source>
</evidence>
<dbReference type="InterPro" id="IPR051826">
    <property type="entry name" value="E3_ubiquitin-ligase_domain"/>
</dbReference>
<dbReference type="EMBL" id="JAQQWN010000010">
    <property type="protein sequence ID" value="KAK8062597.1"/>
    <property type="molecule type" value="Genomic_DNA"/>
</dbReference>
<evidence type="ECO:0000259" key="3">
    <source>
        <dbReference type="PROSITE" id="PS50089"/>
    </source>
</evidence>
<dbReference type="PROSITE" id="PS50089">
    <property type="entry name" value="ZF_RING_2"/>
    <property type="match status" value="1"/>
</dbReference>
<keyword evidence="2" id="KW-1133">Transmembrane helix</keyword>
<dbReference type="PANTHER" id="PTHR22765">
    <property type="entry name" value="RING FINGER AND PROTEASE ASSOCIATED DOMAIN-CONTAINING"/>
    <property type="match status" value="1"/>
</dbReference>
<feature type="domain" description="RING-type" evidence="3">
    <location>
        <begin position="193"/>
        <end position="235"/>
    </location>
</feature>
<dbReference type="Proteomes" id="UP001433268">
    <property type="component" value="Unassembled WGS sequence"/>
</dbReference>
<keyword evidence="1" id="KW-0862">Zinc</keyword>
<dbReference type="SMART" id="SM00184">
    <property type="entry name" value="RING"/>
    <property type="match status" value="1"/>
</dbReference>
<dbReference type="CDD" id="cd16454">
    <property type="entry name" value="RING-H2_PA-TM-RING"/>
    <property type="match status" value="1"/>
</dbReference>
<evidence type="ECO:0000256" key="2">
    <source>
        <dbReference type="SAM" id="Phobius"/>
    </source>
</evidence>
<keyword evidence="2" id="KW-0472">Membrane</keyword>
<organism evidence="4 5">
    <name type="scientific">Apiospora hydei</name>
    <dbReference type="NCBI Taxonomy" id="1337664"/>
    <lineage>
        <taxon>Eukaryota</taxon>
        <taxon>Fungi</taxon>
        <taxon>Dikarya</taxon>
        <taxon>Ascomycota</taxon>
        <taxon>Pezizomycotina</taxon>
        <taxon>Sordariomycetes</taxon>
        <taxon>Xylariomycetidae</taxon>
        <taxon>Amphisphaeriales</taxon>
        <taxon>Apiosporaceae</taxon>
        <taxon>Apiospora</taxon>
    </lineage>
</organism>
<evidence type="ECO:0000256" key="1">
    <source>
        <dbReference type="PROSITE-ProRule" id="PRU00175"/>
    </source>
</evidence>
<accession>A0ABR1UUK6</accession>
<name>A0ABR1UUK6_9PEZI</name>
<dbReference type="Gene3D" id="3.30.40.10">
    <property type="entry name" value="Zinc/RING finger domain, C3HC4 (zinc finger)"/>
    <property type="match status" value="1"/>
</dbReference>
<dbReference type="Pfam" id="PF13639">
    <property type="entry name" value="zf-RING_2"/>
    <property type="match status" value="1"/>
</dbReference>